<evidence type="ECO:0000256" key="1">
    <source>
        <dbReference type="ARBA" id="ARBA00001947"/>
    </source>
</evidence>
<dbReference type="EMBL" id="CP002049">
    <property type="protein sequence ID" value="ADI13545.1"/>
    <property type="molecule type" value="Genomic_DNA"/>
</dbReference>
<evidence type="ECO:0000313" key="8">
    <source>
        <dbReference type="Proteomes" id="UP000000379"/>
    </source>
</evidence>
<dbReference type="InterPro" id="IPR036866">
    <property type="entry name" value="RibonucZ/Hydroxyglut_hydro"/>
</dbReference>
<sequence>MLSLSGFCVGPLQENTYLLADTETLEAVLVDPGDEAERLLAALAGFKLTAIWLTHAHFDHVGALAAVHEAHPVPVYLHPADRPLLAQAAASAALFGLPLRQPELPTLPLAHAQQLQVGAYRARCLHTPGHAPGHVAFYLAEAGVLLAGDALFRGSIGRTDLPGGDLETLLRSLRDEVLTLPDETRVLPGHGPETTVGSERRRNPFLQGLA</sequence>
<feature type="domain" description="Metallo-beta-lactamase" evidence="6">
    <location>
        <begin position="13"/>
        <end position="190"/>
    </location>
</feature>
<reference evidence="7 8" key="2">
    <citation type="journal article" date="2011" name="Stand. Genomic Sci.">
        <title>Complete genome sequence of Truepera radiovictrix type strain (RQ-24).</title>
        <authorList>
            <person name="Ivanova N."/>
            <person name="Rohde C."/>
            <person name="Munk C."/>
            <person name="Nolan M."/>
            <person name="Lucas S."/>
            <person name="Del Rio T.G."/>
            <person name="Tice H."/>
            <person name="Deshpande S."/>
            <person name="Cheng J.F."/>
            <person name="Tapia R."/>
            <person name="Han C."/>
            <person name="Goodwin L."/>
            <person name="Pitluck S."/>
            <person name="Liolios K."/>
            <person name="Mavromatis K."/>
            <person name="Mikhailova N."/>
            <person name="Pati A."/>
            <person name="Chen A."/>
            <person name="Palaniappan K."/>
            <person name="Land M."/>
            <person name="Hauser L."/>
            <person name="Chang Y.J."/>
            <person name="Jeffries C.D."/>
            <person name="Brambilla E."/>
            <person name="Rohde M."/>
            <person name="Goker M."/>
            <person name="Tindall B.J."/>
            <person name="Woyke T."/>
            <person name="Bristow J."/>
            <person name="Eisen J.A."/>
            <person name="Markowitz V."/>
            <person name="Hugenholtz P."/>
            <person name="Kyrpides N.C."/>
            <person name="Klenk H.P."/>
            <person name="Lapidus A."/>
        </authorList>
    </citation>
    <scope>NUCLEOTIDE SEQUENCE [LARGE SCALE GENOMIC DNA]</scope>
    <source>
        <strain evidence="8">DSM 17093 / CIP 108686 / LMG 22925 / RQ-24</strain>
    </source>
</reference>
<gene>
    <name evidence="7" type="ordered locus">Trad_0407</name>
</gene>
<dbReference type="Proteomes" id="UP000000379">
    <property type="component" value="Chromosome"/>
</dbReference>
<dbReference type="GO" id="GO:0016787">
    <property type="term" value="F:hydrolase activity"/>
    <property type="evidence" value="ECO:0007669"/>
    <property type="project" value="UniProtKB-KW"/>
</dbReference>
<dbReference type="eggNOG" id="COG0491">
    <property type="taxonomic scope" value="Bacteria"/>
</dbReference>
<dbReference type="STRING" id="649638.Trad_0407"/>
<dbReference type="RefSeq" id="WP_013176925.1">
    <property type="nucleotide sequence ID" value="NC_014221.1"/>
</dbReference>
<proteinExistence type="predicted"/>
<dbReference type="AlphaFoldDB" id="D7CRQ5"/>
<dbReference type="InterPro" id="IPR051453">
    <property type="entry name" value="MBL_Glyoxalase_II"/>
</dbReference>
<dbReference type="HOGENOM" id="CLU_030571_5_0_0"/>
<evidence type="ECO:0000256" key="2">
    <source>
        <dbReference type="ARBA" id="ARBA00022723"/>
    </source>
</evidence>
<organism evidence="7 8">
    <name type="scientific">Truepera radiovictrix (strain DSM 17093 / CIP 108686 / LMG 22925 / RQ-24)</name>
    <dbReference type="NCBI Taxonomy" id="649638"/>
    <lineage>
        <taxon>Bacteria</taxon>
        <taxon>Thermotogati</taxon>
        <taxon>Deinococcota</taxon>
        <taxon>Deinococci</taxon>
        <taxon>Trueperales</taxon>
        <taxon>Trueperaceae</taxon>
        <taxon>Truepera</taxon>
    </lineage>
</organism>
<keyword evidence="3" id="KW-0378">Hydrolase</keyword>
<dbReference type="PANTHER" id="PTHR46233:SF3">
    <property type="entry name" value="HYDROXYACYLGLUTATHIONE HYDROLASE GLOC"/>
    <property type="match status" value="1"/>
</dbReference>
<keyword evidence="2" id="KW-0479">Metal-binding</keyword>
<dbReference type="InterPro" id="IPR001279">
    <property type="entry name" value="Metallo-B-lactamas"/>
</dbReference>
<accession>D7CRQ5</accession>
<dbReference type="SUPFAM" id="SSF56281">
    <property type="entry name" value="Metallo-hydrolase/oxidoreductase"/>
    <property type="match status" value="1"/>
</dbReference>
<feature type="region of interest" description="Disordered" evidence="5">
    <location>
        <begin position="184"/>
        <end position="210"/>
    </location>
</feature>
<evidence type="ECO:0000256" key="3">
    <source>
        <dbReference type="ARBA" id="ARBA00022801"/>
    </source>
</evidence>
<dbReference type="Pfam" id="PF00753">
    <property type="entry name" value="Lactamase_B"/>
    <property type="match status" value="1"/>
</dbReference>
<protein>
    <submittedName>
        <fullName evidence="7">Beta-lactamase-like protein</fullName>
    </submittedName>
</protein>
<dbReference type="SMART" id="SM00849">
    <property type="entry name" value="Lactamase_B"/>
    <property type="match status" value="1"/>
</dbReference>
<name>D7CRQ5_TRURR</name>
<dbReference type="OrthoDB" id="9802248at2"/>
<keyword evidence="8" id="KW-1185">Reference proteome</keyword>
<evidence type="ECO:0000256" key="5">
    <source>
        <dbReference type="SAM" id="MobiDB-lite"/>
    </source>
</evidence>
<evidence type="ECO:0000259" key="6">
    <source>
        <dbReference type="SMART" id="SM00849"/>
    </source>
</evidence>
<dbReference type="Gene3D" id="3.60.15.10">
    <property type="entry name" value="Ribonuclease Z/Hydroxyacylglutathione hydrolase-like"/>
    <property type="match status" value="1"/>
</dbReference>
<evidence type="ECO:0000313" key="7">
    <source>
        <dbReference type="EMBL" id="ADI13545.1"/>
    </source>
</evidence>
<dbReference type="PANTHER" id="PTHR46233">
    <property type="entry name" value="HYDROXYACYLGLUTATHIONE HYDROLASE GLOC"/>
    <property type="match status" value="1"/>
</dbReference>
<reference evidence="8" key="1">
    <citation type="submission" date="2010-05" db="EMBL/GenBank/DDBJ databases">
        <title>The complete genome of Truepera radiovictris DSM 17093.</title>
        <authorList>
            <consortium name="US DOE Joint Genome Institute (JGI-PGF)"/>
            <person name="Lucas S."/>
            <person name="Copeland A."/>
            <person name="Lapidus A."/>
            <person name="Glavina del Rio T."/>
            <person name="Dalin E."/>
            <person name="Tice H."/>
            <person name="Bruce D."/>
            <person name="Goodwin L."/>
            <person name="Pitluck S."/>
            <person name="Kyrpides N."/>
            <person name="Mavromatis K."/>
            <person name="Ovchinnikova G."/>
            <person name="Munk A.C."/>
            <person name="Detter J.C."/>
            <person name="Han C."/>
            <person name="Tapia R."/>
            <person name="Land M."/>
            <person name="Hauser L."/>
            <person name="Markowitz V."/>
            <person name="Cheng J.-F."/>
            <person name="Hugenholtz P."/>
            <person name="Woyke T."/>
            <person name="Wu D."/>
            <person name="Tindall B."/>
            <person name="Pomrenke H.G."/>
            <person name="Brambilla E."/>
            <person name="Klenk H.-P."/>
            <person name="Eisen J.A."/>
        </authorList>
    </citation>
    <scope>NUCLEOTIDE SEQUENCE [LARGE SCALE GENOMIC DNA]</scope>
    <source>
        <strain evidence="8">DSM 17093 / CIP 108686 / LMG 22925 / RQ-24</strain>
    </source>
</reference>
<dbReference type="KEGG" id="tra:Trad_0407"/>
<comment type="cofactor">
    <cofactor evidence="1">
        <name>Zn(2+)</name>
        <dbReference type="ChEBI" id="CHEBI:29105"/>
    </cofactor>
</comment>
<keyword evidence="4" id="KW-0862">Zinc</keyword>
<dbReference type="GO" id="GO:0046872">
    <property type="term" value="F:metal ion binding"/>
    <property type="evidence" value="ECO:0007669"/>
    <property type="project" value="UniProtKB-KW"/>
</dbReference>
<evidence type="ECO:0000256" key="4">
    <source>
        <dbReference type="ARBA" id="ARBA00022833"/>
    </source>
</evidence>